<dbReference type="RefSeq" id="WP_112573196.1">
    <property type="nucleotide sequence ID" value="NZ_CP043450.1"/>
</dbReference>
<dbReference type="OrthoDB" id="676789at2"/>
<accession>A0A5C1I866</accession>
<evidence type="ECO:0000313" key="5">
    <source>
        <dbReference type="Proteomes" id="UP000251402"/>
    </source>
</evidence>
<evidence type="ECO:0000256" key="1">
    <source>
        <dbReference type="SAM" id="Phobius"/>
    </source>
</evidence>
<dbReference type="Proteomes" id="UP000251402">
    <property type="component" value="Chromosome"/>
</dbReference>
<dbReference type="PANTHER" id="PTHR30273">
    <property type="entry name" value="PERIPLASMIC SIGNAL SENSOR AND SIGMA FACTOR ACTIVATOR FECR-RELATED"/>
    <property type="match status" value="1"/>
</dbReference>
<evidence type="ECO:0000259" key="3">
    <source>
        <dbReference type="Pfam" id="PF16344"/>
    </source>
</evidence>
<organism evidence="4 5">
    <name type="scientific">Mucilaginibacter rubeus</name>
    <dbReference type="NCBI Taxonomy" id="2027860"/>
    <lineage>
        <taxon>Bacteria</taxon>
        <taxon>Pseudomonadati</taxon>
        <taxon>Bacteroidota</taxon>
        <taxon>Sphingobacteriia</taxon>
        <taxon>Sphingobacteriales</taxon>
        <taxon>Sphingobacteriaceae</taxon>
        <taxon>Mucilaginibacter</taxon>
    </lineage>
</organism>
<sequence>MDQEIILLLRKYVNNNCNAQELEQVKQIITSGKYDAEWDAVLQEEALTEDVEFPDMPDFRQSEVLNRINRSIKPVKKLTFQRWGLGAAAAILIMLSAGYLFLGNQKPVLNNQPLLSVSSIAGQQKKITLADGTEVTLNSLSTLHYKDLFNGTEREVYLEGEAFFNVVHDAQRPFIVHTQKLNVHVLGTSFNVSAYVHDRKTTVSVATGKVGVNVSNSSHANMLLPGDRLSYNGNIQTDHINPDDVMGWQKGALIFHQESIRDIAPVLERYYGVHIYFGKNQNPGKQVTAAFKQKTLPQVMEILAQTGGFSYRLINNEIHID</sequence>
<dbReference type="InterPro" id="IPR012373">
    <property type="entry name" value="Ferrdict_sens_TM"/>
</dbReference>
<dbReference type="PIRSF" id="PIRSF018266">
    <property type="entry name" value="FecR"/>
    <property type="match status" value="1"/>
</dbReference>
<gene>
    <name evidence="4" type="ORF">DEO27_031000</name>
</gene>
<evidence type="ECO:0000259" key="2">
    <source>
        <dbReference type="Pfam" id="PF04773"/>
    </source>
</evidence>
<dbReference type="KEGG" id="mrub:DEO27_031000"/>
<protein>
    <submittedName>
        <fullName evidence="4">DUF4974 domain-containing protein</fullName>
    </submittedName>
</protein>
<dbReference type="InterPro" id="IPR006860">
    <property type="entry name" value="FecR"/>
</dbReference>
<feature type="domain" description="Protein FecR C-terminal" evidence="3">
    <location>
        <begin position="253"/>
        <end position="320"/>
    </location>
</feature>
<dbReference type="Gene3D" id="3.55.50.30">
    <property type="match status" value="1"/>
</dbReference>
<dbReference type="Pfam" id="PF16344">
    <property type="entry name" value="FecR_C"/>
    <property type="match status" value="1"/>
</dbReference>
<reference evidence="4" key="1">
    <citation type="submission" date="2019-08" db="EMBL/GenBank/DDBJ databases">
        <title>Comparative genome analysis confer to the adaptation heavy metal polluted environment.</title>
        <authorList>
            <person name="Li Y."/>
        </authorList>
    </citation>
    <scope>NUCLEOTIDE SEQUENCE [LARGE SCALE GENOMIC DNA]</scope>
    <source>
        <strain evidence="4">P1</strain>
    </source>
</reference>
<keyword evidence="1" id="KW-1133">Transmembrane helix</keyword>
<dbReference type="Gene3D" id="2.60.120.1440">
    <property type="match status" value="1"/>
</dbReference>
<keyword evidence="1" id="KW-0812">Transmembrane</keyword>
<proteinExistence type="predicted"/>
<keyword evidence="1" id="KW-0472">Membrane</keyword>
<dbReference type="PANTHER" id="PTHR30273:SF2">
    <property type="entry name" value="PROTEIN FECR"/>
    <property type="match status" value="1"/>
</dbReference>
<evidence type="ECO:0000313" key="4">
    <source>
        <dbReference type="EMBL" id="QEM14259.1"/>
    </source>
</evidence>
<dbReference type="InterPro" id="IPR032508">
    <property type="entry name" value="FecR_C"/>
</dbReference>
<dbReference type="FunFam" id="2.60.120.1440:FF:000001">
    <property type="entry name" value="Putative anti-sigma factor"/>
    <property type="match status" value="1"/>
</dbReference>
<dbReference type="EMBL" id="CP043450">
    <property type="protein sequence ID" value="QEM14259.1"/>
    <property type="molecule type" value="Genomic_DNA"/>
</dbReference>
<name>A0A5C1I866_9SPHI</name>
<dbReference type="Pfam" id="PF04773">
    <property type="entry name" value="FecR"/>
    <property type="match status" value="1"/>
</dbReference>
<keyword evidence="5" id="KW-1185">Reference proteome</keyword>
<dbReference type="AlphaFoldDB" id="A0A5C1I866"/>
<feature type="transmembrane region" description="Helical" evidence="1">
    <location>
        <begin position="83"/>
        <end position="102"/>
    </location>
</feature>
<feature type="domain" description="FecR protein" evidence="2">
    <location>
        <begin position="118"/>
        <end position="210"/>
    </location>
</feature>
<dbReference type="GO" id="GO:0016989">
    <property type="term" value="F:sigma factor antagonist activity"/>
    <property type="evidence" value="ECO:0007669"/>
    <property type="project" value="TreeGrafter"/>
</dbReference>